<evidence type="ECO:0000256" key="6">
    <source>
        <dbReference type="ARBA" id="ARBA00022777"/>
    </source>
</evidence>
<dbReference type="Pfam" id="PF00781">
    <property type="entry name" value="DAGK_cat"/>
    <property type="match status" value="1"/>
</dbReference>
<dbReference type="InterPro" id="IPR016064">
    <property type="entry name" value="NAD/diacylglycerol_kinase_sf"/>
</dbReference>
<evidence type="ECO:0000256" key="10">
    <source>
        <dbReference type="ARBA" id="ARBA00023209"/>
    </source>
</evidence>
<dbReference type="PROSITE" id="PS50146">
    <property type="entry name" value="DAGK"/>
    <property type="match status" value="1"/>
</dbReference>
<reference evidence="13" key="1">
    <citation type="submission" date="2020-05" db="EMBL/GenBank/DDBJ databases">
        <authorList>
            <person name="Chiriac C."/>
            <person name="Salcher M."/>
            <person name="Ghai R."/>
            <person name="Kavagutti S V."/>
        </authorList>
    </citation>
    <scope>NUCLEOTIDE SEQUENCE</scope>
</reference>
<evidence type="ECO:0000256" key="2">
    <source>
        <dbReference type="ARBA" id="ARBA00022516"/>
    </source>
</evidence>
<gene>
    <name evidence="13" type="ORF">UFOPK3614_00021</name>
</gene>
<keyword evidence="5" id="KW-0547">Nucleotide-binding</keyword>
<organism evidence="13">
    <name type="scientific">freshwater metagenome</name>
    <dbReference type="NCBI Taxonomy" id="449393"/>
    <lineage>
        <taxon>unclassified sequences</taxon>
        <taxon>metagenomes</taxon>
        <taxon>ecological metagenomes</taxon>
    </lineage>
</organism>
<proteinExistence type="predicted"/>
<accession>A0A6J7GT23</accession>
<dbReference type="AlphaFoldDB" id="A0A6J7GT23"/>
<dbReference type="InterPro" id="IPR045540">
    <property type="entry name" value="YegS/DAGK_C"/>
</dbReference>
<dbReference type="GO" id="GO:0005524">
    <property type="term" value="F:ATP binding"/>
    <property type="evidence" value="ECO:0007669"/>
    <property type="project" value="UniProtKB-KW"/>
</dbReference>
<sequence>MTSVEIGRIPIVPDSRWAIVINPTSGQGKGAVIGKNVVGYFSKHDLDYQLITGISATNVLTDLRNFLQKNLGCPGVICVGGDGLAHLVLQAVVPLNIAFAVIPAGTGNDFVRALNWPLDDIESELDCVTTTPAQPIDLGLVDGEWFGAVLSSGFDSTVNEKANTLKWPRGRAKYNVAIALELPVFRPSHFEIVLDDRSITTEAMLIAVGNGSSYGGGMRVCPDASLTDGVFDVMVLNPISKLEFIKVFPTVYSGMHVNHPEVNIFRSKKVRINSDAVAYADGERIGALPISAECVPRAGLTWRK</sequence>
<evidence type="ECO:0000256" key="8">
    <source>
        <dbReference type="ARBA" id="ARBA00022842"/>
    </source>
</evidence>
<evidence type="ECO:0000256" key="9">
    <source>
        <dbReference type="ARBA" id="ARBA00023098"/>
    </source>
</evidence>
<keyword evidence="2" id="KW-0444">Lipid biosynthesis</keyword>
<dbReference type="InterPro" id="IPR017438">
    <property type="entry name" value="ATP-NAD_kinase_N"/>
</dbReference>
<dbReference type="EMBL" id="CAFBMS010000001">
    <property type="protein sequence ID" value="CAB4907470.1"/>
    <property type="molecule type" value="Genomic_DNA"/>
</dbReference>
<keyword evidence="3" id="KW-0808">Transferase</keyword>
<dbReference type="GO" id="GO:0004143">
    <property type="term" value="F:ATP-dependent diacylglycerol kinase activity"/>
    <property type="evidence" value="ECO:0007669"/>
    <property type="project" value="TreeGrafter"/>
</dbReference>
<keyword evidence="10" id="KW-0594">Phospholipid biosynthesis</keyword>
<dbReference type="GO" id="GO:0005886">
    <property type="term" value="C:plasma membrane"/>
    <property type="evidence" value="ECO:0007669"/>
    <property type="project" value="TreeGrafter"/>
</dbReference>
<evidence type="ECO:0000256" key="4">
    <source>
        <dbReference type="ARBA" id="ARBA00022723"/>
    </source>
</evidence>
<dbReference type="Gene3D" id="3.40.50.10330">
    <property type="entry name" value="Probable inorganic polyphosphate/atp-NAD kinase, domain 1"/>
    <property type="match status" value="1"/>
</dbReference>
<evidence type="ECO:0000259" key="12">
    <source>
        <dbReference type="PROSITE" id="PS50146"/>
    </source>
</evidence>
<dbReference type="InterPro" id="IPR050187">
    <property type="entry name" value="Lipid_Phosphate_FormReg"/>
</dbReference>
<evidence type="ECO:0000256" key="1">
    <source>
        <dbReference type="ARBA" id="ARBA00001946"/>
    </source>
</evidence>
<dbReference type="Gene3D" id="2.60.200.40">
    <property type="match status" value="1"/>
</dbReference>
<evidence type="ECO:0000313" key="13">
    <source>
        <dbReference type="EMBL" id="CAB4907470.1"/>
    </source>
</evidence>
<keyword evidence="11" id="KW-1208">Phospholipid metabolism</keyword>
<keyword evidence="9" id="KW-0443">Lipid metabolism</keyword>
<dbReference type="InterPro" id="IPR005218">
    <property type="entry name" value="Diacylglycerol/lipid_kinase"/>
</dbReference>
<dbReference type="SMART" id="SM00046">
    <property type="entry name" value="DAGKc"/>
    <property type="match status" value="1"/>
</dbReference>
<keyword evidence="6" id="KW-0418">Kinase</keyword>
<dbReference type="PANTHER" id="PTHR12358">
    <property type="entry name" value="SPHINGOSINE KINASE"/>
    <property type="match status" value="1"/>
</dbReference>
<feature type="domain" description="DAGKc" evidence="12">
    <location>
        <begin position="12"/>
        <end position="145"/>
    </location>
</feature>
<evidence type="ECO:0000256" key="7">
    <source>
        <dbReference type="ARBA" id="ARBA00022840"/>
    </source>
</evidence>
<keyword evidence="7" id="KW-0067">ATP-binding</keyword>
<dbReference type="GO" id="GO:0046872">
    <property type="term" value="F:metal ion binding"/>
    <property type="evidence" value="ECO:0007669"/>
    <property type="project" value="UniProtKB-KW"/>
</dbReference>
<comment type="cofactor">
    <cofactor evidence="1">
        <name>Mg(2+)</name>
        <dbReference type="ChEBI" id="CHEBI:18420"/>
    </cofactor>
</comment>
<protein>
    <submittedName>
        <fullName evidence="13">Unannotated protein</fullName>
    </submittedName>
</protein>
<evidence type="ECO:0000256" key="11">
    <source>
        <dbReference type="ARBA" id="ARBA00023264"/>
    </source>
</evidence>
<dbReference type="NCBIfam" id="TIGR00147">
    <property type="entry name" value="YegS/Rv2252/BmrU family lipid kinase"/>
    <property type="match status" value="1"/>
</dbReference>
<keyword evidence="4" id="KW-0479">Metal-binding</keyword>
<evidence type="ECO:0000256" key="5">
    <source>
        <dbReference type="ARBA" id="ARBA00022741"/>
    </source>
</evidence>
<dbReference type="GO" id="GO:0008654">
    <property type="term" value="P:phospholipid biosynthetic process"/>
    <property type="evidence" value="ECO:0007669"/>
    <property type="project" value="UniProtKB-KW"/>
</dbReference>
<dbReference type="SUPFAM" id="SSF111331">
    <property type="entry name" value="NAD kinase/diacylglycerol kinase-like"/>
    <property type="match status" value="1"/>
</dbReference>
<dbReference type="Pfam" id="PF19279">
    <property type="entry name" value="YegS_C"/>
    <property type="match status" value="1"/>
</dbReference>
<dbReference type="PANTHER" id="PTHR12358:SF106">
    <property type="entry name" value="LIPID KINASE YEGS"/>
    <property type="match status" value="1"/>
</dbReference>
<keyword evidence="8" id="KW-0460">Magnesium</keyword>
<evidence type="ECO:0000256" key="3">
    <source>
        <dbReference type="ARBA" id="ARBA00022679"/>
    </source>
</evidence>
<name>A0A6J7GT23_9ZZZZ</name>
<dbReference type="InterPro" id="IPR001206">
    <property type="entry name" value="Diacylglycerol_kinase_cat_dom"/>
</dbReference>